<dbReference type="EMBL" id="BAFN01000001">
    <property type="protein sequence ID" value="GAN34270.1"/>
    <property type="molecule type" value="Genomic_DNA"/>
</dbReference>
<organism evidence="1 2">
    <name type="scientific">Candidatus Brocadia sinica JPN1</name>
    <dbReference type="NCBI Taxonomy" id="1197129"/>
    <lineage>
        <taxon>Bacteria</taxon>
        <taxon>Pseudomonadati</taxon>
        <taxon>Planctomycetota</taxon>
        <taxon>Candidatus Brocadiia</taxon>
        <taxon>Candidatus Brocadiales</taxon>
        <taxon>Candidatus Brocadiaceae</taxon>
        <taxon>Candidatus Brocadia</taxon>
    </lineage>
</organism>
<comment type="caution">
    <text evidence="1">The sequence shown here is derived from an EMBL/GenBank/DDBJ whole genome shotgun (WGS) entry which is preliminary data.</text>
</comment>
<dbReference type="RefSeq" id="WP_052564305.1">
    <property type="nucleotide sequence ID" value="NZ_BAFN01000001.1"/>
</dbReference>
<evidence type="ECO:0000313" key="2">
    <source>
        <dbReference type="Proteomes" id="UP000032309"/>
    </source>
</evidence>
<evidence type="ECO:0000313" key="1">
    <source>
        <dbReference type="EMBL" id="GAN34270.1"/>
    </source>
</evidence>
<dbReference type="Proteomes" id="UP000032309">
    <property type="component" value="Unassembled WGS sequence"/>
</dbReference>
<name>A0ABQ0JZU2_9BACT</name>
<reference evidence="2" key="1">
    <citation type="journal article" date="2015" name="Genome Announc.">
        <title>Draft Genome Sequence of an Anaerobic Ammonium-Oxidizing Bacterium, "Candidatus Brocadia sinica".</title>
        <authorList>
            <person name="Oshiki M."/>
            <person name="Shinyako-Hata K."/>
            <person name="Satoh H."/>
            <person name="Okabe S."/>
        </authorList>
    </citation>
    <scope>NUCLEOTIDE SEQUENCE [LARGE SCALE GENOMIC DNA]</scope>
    <source>
        <strain evidence="2">JPN1</strain>
    </source>
</reference>
<protein>
    <submittedName>
        <fullName evidence="1">Uncharacterized protein</fullName>
    </submittedName>
</protein>
<keyword evidence="2" id="KW-1185">Reference proteome</keyword>
<accession>A0ABQ0JZU2</accession>
<sequence>MTRFLVFLIAAYVIYYLFKNSLKSKAPGNTTQHPPDKKTDVAATRLKEIAYVFYSAAKDGNTCDVCMSLDGMHILPDHKMLHRIKPPHSDCKSTQGCRCTLVYVTRDEEGSREIESLLKRCGGMCDRNTLDKERMGR</sequence>
<gene>
    <name evidence="1" type="ORF">BROSI_A2806</name>
</gene>
<proteinExistence type="predicted"/>